<dbReference type="RefSeq" id="WP_380568947.1">
    <property type="nucleotide sequence ID" value="NZ_JBEUKS010000022.1"/>
</dbReference>
<keyword evidence="2" id="KW-1185">Reference proteome</keyword>
<protein>
    <recommendedName>
        <fullName evidence="3">Secreted protein</fullName>
    </recommendedName>
</protein>
<comment type="caution">
    <text evidence="1">The sequence shown here is derived from an EMBL/GenBank/DDBJ whole genome shotgun (WGS) entry which is preliminary data.</text>
</comment>
<reference evidence="1 2" key="1">
    <citation type="submission" date="2024-06" db="EMBL/GenBank/DDBJ databases">
        <authorList>
            <person name="Lee S.D."/>
        </authorList>
    </citation>
    <scope>NUCLEOTIDE SEQUENCE [LARGE SCALE GENOMIC DNA]</scope>
    <source>
        <strain evidence="1 2">N1-10</strain>
    </source>
</reference>
<evidence type="ECO:0008006" key="3">
    <source>
        <dbReference type="Google" id="ProtNLM"/>
    </source>
</evidence>
<dbReference type="Proteomes" id="UP001592581">
    <property type="component" value="Unassembled WGS sequence"/>
</dbReference>
<evidence type="ECO:0000313" key="1">
    <source>
        <dbReference type="EMBL" id="MFC1444155.1"/>
    </source>
</evidence>
<evidence type="ECO:0000313" key="2">
    <source>
        <dbReference type="Proteomes" id="UP001592581"/>
    </source>
</evidence>
<sequence length="151" mass="15665">MVSELPLLLLEPDVLPELLDVLLLDALLLLAVGLELGVDSPLVLDEAEDDAEEDAEDDGVDAEGVVVDVVGVEVVSVVPVSAVVEVDGIAAISARVPATLTTATPALTAEVRFAPLRAVSGVRPALRAITLLRSLGWCGPWSVLHHPEGAL</sequence>
<proteinExistence type="predicted"/>
<gene>
    <name evidence="1" type="ORF">ABUW04_38575</name>
</gene>
<organism evidence="1 2">
    <name type="scientific">Streptacidiphilus jeojiensis</name>
    <dbReference type="NCBI Taxonomy" id="3229225"/>
    <lineage>
        <taxon>Bacteria</taxon>
        <taxon>Bacillati</taxon>
        <taxon>Actinomycetota</taxon>
        <taxon>Actinomycetes</taxon>
        <taxon>Kitasatosporales</taxon>
        <taxon>Streptomycetaceae</taxon>
        <taxon>Streptacidiphilus</taxon>
    </lineage>
</organism>
<name>A0ABV6Y0X8_9ACTN</name>
<dbReference type="EMBL" id="JBEUKS010000022">
    <property type="protein sequence ID" value="MFC1444155.1"/>
    <property type="molecule type" value="Genomic_DNA"/>
</dbReference>
<accession>A0ABV6Y0X8</accession>